<dbReference type="FunFam" id="3.40.50.850:FF:000001">
    <property type="entry name" value="Isochorismatase domain-containing protein 1"/>
    <property type="match status" value="1"/>
</dbReference>
<dbReference type="WBParaSite" id="PSAMB.scaffold6557size9248.g28711.t1">
    <property type="protein sequence ID" value="PSAMB.scaffold6557size9248.g28711.t1"/>
    <property type="gene ID" value="PSAMB.scaffold6557size9248.g28711"/>
</dbReference>
<sequence length="202" mass="22164">MSVARATFSRLSPKTSALFLCDMQEKFRNNICYFPQIVEVSRRLFEAAKILDMKVIATEQYPKGLGHTVPELGLNGSSVPIIEKTKFSMCVPPVEDHLGSEIKTIILCGIESHVCVYHTALDLLAKGFAVHVVVDAASSRSMVDRKYAFKQMNKAGAVMTTSECVILGLVGDAAHPKFREVQKLIIKPAPDTGLLTLEKANL</sequence>
<name>A0A914X6D5_9BILA</name>
<dbReference type="PANTHER" id="PTHR14119:SF17">
    <property type="entry name" value="ISOCHORISMATASE DOMAIN-CONTAINING PROTEIN 1"/>
    <property type="match status" value="1"/>
</dbReference>
<evidence type="ECO:0000256" key="2">
    <source>
        <dbReference type="ARBA" id="ARBA00040688"/>
    </source>
</evidence>
<protein>
    <recommendedName>
        <fullName evidence="2">Isochorismatase domain-containing protein 1</fullName>
    </recommendedName>
</protein>
<dbReference type="Proteomes" id="UP000887566">
    <property type="component" value="Unplaced"/>
</dbReference>
<reference evidence="5" key="1">
    <citation type="submission" date="2022-11" db="UniProtKB">
        <authorList>
            <consortium name="WormBaseParasite"/>
        </authorList>
    </citation>
    <scope>IDENTIFICATION</scope>
</reference>
<dbReference type="CDD" id="cd01012">
    <property type="entry name" value="YcaC_related"/>
    <property type="match status" value="1"/>
</dbReference>
<organism evidence="4 5">
    <name type="scientific">Plectus sambesii</name>
    <dbReference type="NCBI Taxonomy" id="2011161"/>
    <lineage>
        <taxon>Eukaryota</taxon>
        <taxon>Metazoa</taxon>
        <taxon>Ecdysozoa</taxon>
        <taxon>Nematoda</taxon>
        <taxon>Chromadorea</taxon>
        <taxon>Plectida</taxon>
        <taxon>Plectina</taxon>
        <taxon>Plectoidea</taxon>
        <taxon>Plectidae</taxon>
        <taxon>Plectus</taxon>
    </lineage>
</organism>
<comment type="similarity">
    <text evidence="1">Belongs to the isochorismatase family.</text>
</comment>
<evidence type="ECO:0000259" key="3">
    <source>
        <dbReference type="Pfam" id="PF00857"/>
    </source>
</evidence>
<dbReference type="SUPFAM" id="SSF52499">
    <property type="entry name" value="Isochorismatase-like hydrolases"/>
    <property type="match status" value="1"/>
</dbReference>
<dbReference type="Pfam" id="PF00857">
    <property type="entry name" value="Isochorismatase"/>
    <property type="match status" value="1"/>
</dbReference>
<dbReference type="InterPro" id="IPR036380">
    <property type="entry name" value="Isochorismatase-like_sf"/>
</dbReference>
<proteinExistence type="inferred from homology"/>
<dbReference type="AlphaFoldDB" id="A0A914X6D5"/>
<evidence type="ECO:0000313" key="4">
    <source>
        <dbReference type="Proteomes" id="UP000887566"/>
    </source>
</evidence>
<dbReference type="PANTHER" id="PTHR14119">
    <property type="entry name" value="HYDROLASE"/>
    <property type="match status" value="1"/>
</dbReference>
<dbReference type="InterPro" id="IPR000868">
    <property type="entry name" value="Isochorismatase-like_dom"/>
</dbReference>
<evidence type="ECO:0000313" key="5">
    <source>
        <dbReference type="WBParaSite" id="PSAMB.scaffold6557size9248.g28711.t1"/>
    </source>
</evidence>
<dbReference type="Gene3D" id="3.40.50.850">
    <property type="entry name" value="Isochorismatase-like"/>
    <property type="match status" value="1"/>
</dbReference>
<evidence type="ECO:0000256" key="1">
    <source>
        <dbReference type="ARBA" id="ARBA00006336"/>
    </source>
</evidence>
<feature type="domain" description="Isochorismatase-like" evidence="3">
    <location>
        <begin position="16"/>
        <end position="163"/>
    </location>
</feature>
<keyword evidence="4" id="KW-1185">Reference proteome</keyword>
<dbReference type="InterPro" id="IPR050993">
    <property type="entry name" value="Isochorismatase_domain"/>
</dbReference>
<accession>A0A914X6D5</accession>